<keyword evidence="7 9" id="KW-0472">Membrane</keyword>
<evidence type="ECO:0000259" key="10">
    <source>
        <dbReference type="PROSITE" id="PS50893"/>
    </source>
</evidence>
<comment type="subcellular location">
    <subcellularLocation>
        <location evidence="1">Cell inner membrane</location>
        <topology evidence="1">Multi-pass membrane protein</topology>
    </subcellularLocation>
</comment>
<dbReference type="KEGG" id="srq:SR187_9330"/>
<dbReference type="EMBL" id="AP018400">
    <property type="protein sequence ID" value="BBA93467.1"/>
    <property type="molecule type" value="Genomic_DNA"/>
</dbReference>
<evidence type="ECO:0000256" key="6">
    <source>
        <dbReference type="ARBA" id="ARBA00022989"/>
    </source>
</evidence>
<evidence type="ECO:0000256" key="5">
    <source>
        <dbReference type="ARBA" id="ARBA00022840"/>
    </source>
</evidence>
<dbReference type="Pfam" id="PF02687">
    <property type="entry name" value="FtsX"/>
    <property type="match status" value="1"/>
</dbReference>
<evidence type="ECO:0000256" key="7">
    <source>
        <dbReference type="ARBA" id="ARBA00023136"/>
    </source>
</evidence>
<evidence type="ECO:0000256" key="9">
    <source>
        <dbReference type="SAM" id="Phobius"/>
    </source>
</evidence>
<dbReference type="SUPFAM" id="SSF52540">
    <property type="entry name" value="P-loop containing nucleoside triphosphate hydrolases"/>
    <property type="match status" value="1"/>
</dbReference>
<feature type="transmembrane region" description="Helical" evidence="9">
    <location>
        <begin position="685"/>
        <end position="703"/>
    </location>
</feature>
<keyword evidence="6 9" id="KW-1133">Transmembrane helix</keyword>
<dbReference type="InterPro" id="IPR027417">
    <property type="entry name" value="P-loop_NTPase"/>
</dbReference>
<dbReference type="PROSITE" id="PS50893">
    <property type="entry name" value="ABC_TRANSPORTER_2"/>
    <property type="match status" value="1"/>
</dbReference>
<reference evidence="11 12" key="1">
    <citation type="journal article" date="2018" name="Genome Biol. Evol.">
        <title>Complete Genome Sequence of Streptococcus ruminantium sp. nov. GUT-187T (=DSM 104980T =JCM 31869T), the Type Strain of S. ruminantium, and Comparison with Genome Sequences of Streptococcus suis Strains.</title>
        <authorList>
            <person name="Tohya M."/>
            <person name="Sekizaki T."/>
            <person name="Miyoshi-Akiyama T."/>
        </authorList>
    </citation>
    <scope>NUCLEOTIDE SEQUENCE [LARGE SCALE GENOMIC DNA]</scope>
    <source>
        <strain evidence="11 12">GUT187T</strain>
    </source>
</reference>
<evidence type="ECO:0000256" key="3">
    <source>
        <dbReference type="ARBA" id="ARBA00022692"/>
    </source>
</evidence>
<evidence type="ECO:0000313" key="12">
    <source>
        <dbReference type="Proteomes" id="UP000269331"/>
    </source>
</evidence>
<dbReference type="GO" id="GO:0016887">
    <property type="term" value="F:ATP hydrolysis activity"/>
    <property type="evidence" value="ECO:0007669"/>
    <property type="project" value="InterPro"/>
</dbReference>
<evidence type="ECO:0000256" key="1">
    <source>
        <dbReference type="ARBA" id="ARBA00004429"/>
    </source>
</evidence>
<dbReference type="InterPro" id="IPR003838">
    <property type="entry name" value="ABC3_permease_C"/>
</dbReference>
<dbReference type="InterPro" id="IPR017871">
    <property type="entry name" value="ABC_transporter-like_CS"/>
</dbReference>
<feature type="transmembrane region" description="Helical" evidence="9">
    <location>
        <begin position="259"/>
        <end position="279"/>
    </location>
</feature>
<dbReference type="GO" id="GO:0022857">
    <property type="term" value="F:transmembrane transporter activity"/>
    <property type="evidence" value="ECO:0007669"/>
    <property type="project" value="TreeGrafter"/>
</dbReference>
<dbReference type="Gene3D" id="3.40.50.300">
    <property type="entry name" value="P-loop containing nucleotide triphosphate hydrolases"/>
    <property type="match status" value="1"/>
</dbReference>
<keyword evidence="5" id="KW-0067">ATP-binding</keyword>
<organism evidence="11 12">
    <name type="scientific">Streptococcus ruminantium</name>
    <dbReference type="NCBI Taxonomy" id="1917441"/>
    <lineage>
        <taxon>Bacteria</taxon>
        <taxon>Bacillati</taxon>
        <taxon>Bacillota</taxon>
        <taxon>Bacilli</taxon>
        <taxon>Lactobacillales</taxon>
        <taxon>Streptococcaceae</taxon>
        <taxon>Streptococcus</taxon>
    </lineage>
</organism>
<evidence type="ECO:0000256" key="8">
    <source>
        <dbReference type="ARBA" id="ARBA00038388"/>
    </source>
</evidence>
<keyword evidence="2" id="KW-1003">Cell membrane</keyword>
<dbReference type="PANTHER" id="PTHR24220:SF690">
    <property type="entry name" value="ABC TRANSPORTER, ATP-BINDING PROTEIN"/>
    <property type="match status" value="1"/>
</dbReference>
<dbReference type="GO" id="GO:0005886">
    <property type="term" value="C:plasma membrane"/>
    <property type="evidence" value="ECO:0007669"/>
    <property type="project" value="UniProtKB-SubCell"/>
</dbReference>
<proteinExistence type="inferred from homology"/>
<dbReference type="Pfam" id="PF00005">
    <property type="entry name" value="ABC_tran"/>
    <property type="match status" value="1"/>
</dbReference>
<protein>
    <recommendedName>
        <fullName evidence="10">ABC transporter domain-containing protein</fullName>
    </recommendedName>
</protein>
<sequence length="717" mass="82065">MLEMGKNSMIKLLNICKKYRDKSIFNSLSLDIEGKNKIFSLIGESGSGKTTLFNILFGLDQDYEGEYILFGTNAKEYSANEWATLRESEIGLVFQDYKLLEDFTVFENLQLGSNAKEVEIESIMNDLDISELGSSYISELSGGQKQRVALARAAIKNPRILLLDEPTGNLDGLTSSRVFEYLKKLSKKGILIFYITHDKELANLADVIYELDGKAVKTIKDSGDISGEYEEETEKSRIPFKFVMRYVKSKFLRTLKKQLFLGIPMMVIIFLFIMGFTAYRSASTLNFEKIFNGISDKVIVMSTQQLNTETIEEYNKKNIQSPYDGARIGFSDSDIKTIREIDGVDDVVLYRHGVNSNYNKGFNSLSLTYSEKDFSNTLRKFNYGWNKVSNVSFSMRKLNVPKSYMKDYNYANIVLVAGSYPEDNTEEILVPDTFVLQQMNNEDFQNVIGKEVSLNTINIYSNDVKKEVMRISGVYQTKYQNTLSSEYVIYSSYFEESSLEHFLKPESYEHHKTILSLTPETSAASQGIISSYEQYVKSVGTGKDGVVIKISGNLKTVTKELEKIFPKYQLTSQYEIQSGSLSNIYHQLVKNLIMGSTVISLVMGLIIAFLNKGHVNNRSKELAILYSLGYKRFHIFSIIFFDNMILFSLSFVGAIVMVFLAHWLYLSKTTYFSYFTTLWTFSNMAFLFVLVFIMMLISDFWGLRTVKQEQLRKYLNE</sequence>
<dbReference type="AlphaFoldDB" id="A0A2Z5TR32"/>
<dbReference type="InterPro" id="IPR003593">
    <property type="entry name" value="AAA+_ATPase"/>
</dbReference>
<comment type="similarity">
    <text evidence="8">Belongs to the ABC transporter superfamily. Macrolide exporter (TC 3.A.1.122) family.</text>
</comment>
<keyword evidence="4" id="KW-0547">Nucleotide-binding</keyword>
<evidence type="ECO:0000256" key="4">
    <source>
        <dbReference type="ARBA" id="ARBA00022741"/>
    </source>
</evidence>
<dbReference type="GO" id="GO:0005524">
    <property type="term" value="F:ATP binding"/>
    <property type="evidence" value="ECO:0007669"/>
    <property type="project" value="UniProtKB-KW"/>
</dbReference>
<evidence type="ECO:0000313" key="11">
    <source>
        <dbReference type="EMBL" id="BBA93467.1"/>
    </source>
</evidence>
<feature type="domain" description="ABC transporter" evidence="10">
    <location>
        <begin position="10"/>
        <end position="238"/>
    </location>
</feature>
<dbReference type="Proteomes" id="UP000269331">
    <property type="component" value="Chromosome"/>
</dbReference>
<feature type="transmembrane region" description="Helical" evidence="9">
    <location>
        <begin position="592"/>
        <end position="611"/>
    </location>
</feature>
<dbReference type="PANTHER" id="PTHR24220">
    <property type="entry name" value="IMPORT ATP-BINDING PROTEIN"/>
    <property type="match status" value="1"/>
</dbReference>
<dbReference type="SMART" id="SM00382">
    <property type="entry name" value="AAA"/>
    <property type="match status" value="1"/>
</dbReference>
<gene>
    <name evidence="11" type="ORF">SR187_9330</name>
</gene>
<dbReference type="InterPro" id="IPR015854">
    <property type="entry name" value="ABC_transpr_LolD-like"/>
</dbReference>
<dbReference type="PROSITE" id="PS00211">
    <property type="entry name" value="ABC_TRANSPORTER_1"/>
    <property type="match status" value="1"/>
</dbReference>
<evidence type="ECO:0000256" key="2">
    <source>
        <dbReference type="ARBA" id="ARBA00022475"/>
    </source>
</evidence>
<dbReference type="InterPro" id="IPR003439">
    <property type="entry name" value="ABC_transporter-like_ATP-bd"/>
</dbReference>
<feature type="transmembrane region" description="Helical" evidence="9">
    <location>
        <begin position="632"/>
        <end position="665"/>
    </location>
</feature>
<accession>A0A2Z5TR32</accession>
<keyword evidence="3 9" id="KW-0812">Transmembrane</keyword>
<name>A0A2Z5TR32_9STRE</name>